<evidence type="ECO:0000313" key="1">
    <source>
        <dbReference type="EMBL" id="MBC5680599.1"/>
    </source>
</evidence>
<comment type="caution">
    <text evidence="1">The sequence shown here is derived from an EMBL/GenBank/DDBJ whole genome shotgun (WGS) entry which is preliminary data.</text>
</comment>
<evidence type="ECO:0000313" key="2">
    <source>
        <dbReference type="Proteomes" id="UP000628463"/>
    </source>
</evidence>
<sequence length="124" mass="14656">MKCKNCKYKTNIVNTSETGSAICSYPSSWFPVNIEDNCHFIPEKKEITCSDCSRLHEDMACFSCAEDDSAIFNGQLCRGFIDKRKEELNRILMFWKVQGFYDRKKINELIDEFERFYDSLFKQE</sequence>
<proteinExistence type="predicted"/>
<name>A0ABR7FZJ4_9FIRM</name>
<dbReference type="RefSeq" id="WP_186836600.1">
    <property type="nucleotide sequence ID" value="NZ_JACOPD010000004.1"/>
</dbReference>
<gene>
    <name evidence="1" type="ORF">H8S01_06435</name>
</gene>
<organism evidence="1 2">
    <name type="scientific">Lachnospira hominis</name>
    <name type="common">ex Liu et al. 2021</name>
    <dbReference type="NCBI Taxonomy" id="2763051"/>
    <lineage>
        <taxon>Bacteria</taxon>
        <taxon>Bacillati</taxon>
        <taxon>Bacillota</taxon>
        <taxon>Clostridia</taxon>
        <taxon>Lachnospirales</taxon>
        <taxon>Lachnospiraceae</taxon>
        <taxon>Lachnospira</taxon>
    </lineage>
</organism>
<protein>
    <submittedName>
        <fullName evidence="1">Uncharacterized protein</fullName>
    </submittedName>
</protein>
<dbReference type="EMBL" id="JACOPD010000004">
    <property type="protein sequence ID" value="MBC5680599.1"/>
    <property type="molecule type" value="Genomic_DNA"/>
</dbReference>
<keyword evidence="2" id="KW-1185">Reference proteome</keyword>
<reference evidence="1 2" key="1">
    <citation type="submission" date="2020-08" db="EMBL/GenBank/DDBJ databases">
        <title>Genome public.</title>
        <authorList>
            <person name="Liu C."/>
            <person name="Sun Q."/>
        </authorList>
    </citation>
    <scope>NUCLEOTIDE SEQUENCE [LARGE SCALE GENOMIC DNA]</scope>
    <source>
        <strain evidence="1 2">NSJ-43</strain>
    </source>
</reference>
<accession>A0ABR7FZJ4</accession>
<dbReference type="Proteomes" id="UP000628463">
    <property type="component" value="Unassembled WGS sequence"/>
</dbReference>